<sequence>MANQGGSSRKSLSFSGHSFQGKKKPSENNEGGSSDLPRRSLTSSRSSISLSGERSGERTVKRLRLCKALTVPDSTTLHEACRRMAARRVDALLLTNSNALLCGILTDRDIATRVIAKELNLEETPVSKVMTKNPVFVLSNTIAVEALQKMVQGF</sequence>
<dbReference type="PROSITE" id="PS51371">
    <property type="entry name" value="CBS"/>
    <property type="match status" value="1"/>
</dbReference>
<dbReference type="PaxDb" id="3708-A0A078IEQ4"/>
<dbReference type="AlphaFoldDB" id="A0A078IEQ4"/>
<dbReference type="STRING" id="3708.A0A078IEQ4"/>
<feature type="compositionally biased region" description="Polar residues" evidence="3">
    <location>
        <begin position="1"/>
        <end position="18"/>
    </location>
</feature>
<dbReference type="Gramene" id="CDY49360">
    <property type="protein sequence ID" value="CDY49360"/>
    <property type="gene ID" value="GSBRNA2T00092901001"/>
</dbReference>
<reference evidence="5 6" key="1">
    <citation type="journal article" date="2014" name="Science">
        <title>Plant genetics. Early allopolyploid evolution in the post-Neolithic Brassica napus oilseed genome.</title>
        <authorList>
            <person name="Chalhoub B."/>
            <person name="Denoeud F."/>
            <person name="Liu S."/>
            <person name="Parkin I.A."/>
            <person name="Tang H."/>
            <person name="Wang X."/>
            <person name="Chiquet J."/>
            <person name="Belcram H."/>
            <person name="Tong C."/>
            <person name="Samans B."/>
            <person name="Correa M."/>
            <person name="Da Silva C."/>
            <person name="Just J."/>
            <person name="Falentin C."/>
            <person name="Koh C.S."/>
            <person name="Le Clainche I."/>
            <person name="Bernard M."/>
            <person name="Bento P."/>
            <person name="Noel B."/>
            <person name="Labadie K."/>
            <person name="Alberti A."/>
            <person name="Charles M."/>
            <person name="Arnaud D."/>
            <person name="Guo H."/>
            <person name="Daviaud C."/>
            <person name="Alamery S."/>
            <person name="Jabbari K."/>
            <person name="Zhao M."/>
            <person name="Edger P.P."/>
            <person name="Chelaifa H."/>
            <person name="Tack D."/>
            <person name="Lassalle G."/>
            <person name="Mestiri I."/>
            <person name="Schnel N."/>
            <person name="Le Paslier M.C."/>
            <person name="Fan G."/>
            <person name="Renault V."/>
            <person name="Bayer P.E."/>
            <person name="Golicz A.A."/>
            <person name="Manoli S."/>
            <person name="Lee T.H."/>
            <person name="Thi V.H."/>
            <person name="Chalabi S."/>
            <person name="Hu Q."/>
            <person name="Fan C."/>
            <person name="Tollenaere R."/>
            <person name="Lu Y."/>
            <person name="Battail C."/>
            <person name="Shen J."/>
            <person name="Sidebottom C.H."/>
            <person name="Wang X."/>
            <person name="Canaguier A."/>
            <person name="Chauveau A."/>
            <person name="Berard A."/>
            <person name="Deniot G."/>
            <person name="Guan M."/>
            <person name="Liu Z."/>
            <person name="Sun F."/>
            <person name="Lim Y.P."/>
            <person name="Lyons E."/>
            <person name="Town C.D."/>
            <person name="Bancroft I."/>
            <person name="Wang X."/>
            <person name="Meng J."/>
            <person name="Ma J."/>
            <person name="Pires J.C."/>
            <person name="King G.J."/>
            <person name="Brunel D."/>
            <person name="Delourme R."/>
            <person name="Renard M."/>
            <person name="Aury J.M."/>
            <person name="Adams K.L."/>
            <person name="Batley J."/>
            <person name="Snowdon R.J."/>
            <person name="Tost J."/>
            <person name="Edwards D."/>
            <person name="Zhou Y."/>
            <person name="Hua W."/>
            <person name="Sharpe A.G."/>
            <person name="Paterson A.H."/>
            <person name="Guan C."/>
            <person name="Wincker P."/>
        </authorList>
    </citation>
    <scope>NUCLEOTIDE SEQUENCE [LARGE SCALE GENOMIC DNA]</scope>
    <source>
        <strain evidence="6">cv. Darmor-bzh</strain>
    </source>
</reference>
<protein>
    <submittedName>
        <fullName evidence="5">BnaA08g29900D protein</fullName>
    </submittedName>
</protein>
<organism evidence="5 6">
    <name type="scientific">Brassica napus</name>
    <name type="common">Rape</name>
    <dbReference type="NCBI Taxonomy" id="3708"/>
    <lineage>
        <taxon>Eukaryota</taxon>
        <taxon>Viridiplantae</taxon>
        <taxon>Streptophyta</taxon>
        <taxon>Embryophyta</taxon>
        <taxon>Tracheophyta</taxon>
        <taxon>Spermatophyta</taxon>
        <taxon>Magnoliopsida</taxon>
        <taxon>eudicotyledons</taxon>
        <taxon>Gunneridae</taxon>
        <taxon>Pentapetalae</taxon>
        <taxon>rosids</taxon>
        <taxon>malvids</taxon>
        <taxon>Brassicales</taxon>
        <taxon>Brassicaceae</taxon>
        <taxon>Brassiceae</taxon>
        <taxon>Brassica</taxon>
    </lineage>
</organism>
<evidence type="ECO:0000256" key="3">
    <source>
        <dbReference type="SAM" id="MobiDB-lite"/>
    </source>
</evidence>
<dbReference type="InterPro" id="IPR046342">
    <property type="entry name" value="CBS_dom_sf"/>
</dbReference>
<evidence type="ECO:0000259" key="4">
    <source>
        <dbReference type="PROSITE" id="PS51371"/>
    </source>
</evidence>
<feature type="compositionally biased region" description="Low complexity" evidence="3">
    <location>
        <begin position="33"/>
        <end position="53"/>
    </location>
</feature>
<evidence type="ECO:0000256" key="1">
    <source>
        <dbReference type="ARBA" id="ARBA00022737"/>
    </source>
</evidence>
<proteinExistence type="predicted"/>
<evidence type="ECO:0000256" key="2">
    <source>
        <dbReference type="PROSITE-ProRule" id="PRU00703"/>
    </source>
</evidence>
<evidence type="ECO:0000313" key="5">
    <source>
        <dbReference type="EMBL" id="CDY49360.1"/>
    </source>
</evidence>
<dbReference type="InterPro" id="IPR000644">
    <property type="entry name" value="CBS_dom"/>
</dbReference>
<feature type="region of interest" description="Disordered" evidence="3">
    <location>
        <begin position="1"/>
        <end position="58"/>
    </location>
</feature>
<gene>
    <name evidence="5" type="primary">BnaA08g29900D</name>
    <name evidence="5" type="ORF">GSBRNA2T00092901001</name>
</gene>
<dbReference type="SUPFAM" id="SSF54631">
    <property type="entry name" value="CBS-domain pair"/>
    <property type="match status" value="1"/>
</dbReference>
<name>A0A078IEQ4_BRANA</name>
<dbReference type="Pfam" id="PF00571">
    <property type="entry name" value="CBS"/>
    <property type="match status" value="1"/>
</dbReference>
<keyword evidence="1" id="KW-0677">Repeat</keyword>
<dbReference type="PANTHER" id="PTHR48108">
    <property type="entry name" value="CBS DOMAIN-CONTAINING PROTEIN CBSX2, CHLOROPLASTIC"/>
    <property type="match status" value="1"/>
</dbReference>
<dbReference type="Proteomes" id="UP000028999">
    <property type="component" value="Unassembled WGS sequence"/>
</dbReference>
<evidence type="ECO:0000313" key="6">
    <source>
        <dbReference type="Proteomes" id="UP000028999"/>
    </source>
</evidence>
<dbReference type="Gene3D" id="3.10.580.10">
    <property type="entry name" value="CBS-domain"/>
    <property type="match status" value="1"/>
</dbReference>
<dbReference type="SMART" id="SM00116">
    <property type="entry name" value="CBS"/>
    <property type="match status" value="1"/>
</dbReference>
<dbReference type="PANTHER" id="PTHR48108:SF26">
    <property type="entry name" value="CBS DOMAIN-CONTAINING PROTEIN DDB_G0289609"/>
    <property type="match status" value="1"/>
</dbReference>
<keyword evidence="2" id="KW-0129">CBS domain</keyword>
<dbReference type="InterPro" id="IPR051462">
    <property type="entry name" value="CBS_domain-containing"/>
</dbReference>
<keyword evidence="6" id="KW-1185">Reference proteome</keyword>
<feature type="domain" description="CBS" evidence="4">
    <location>
        <begin position="60"/>
        <end position="123"/>
    </location>
</feature>
<accession>A0A078IEQ4</accession>
<dbReference type="EMBL" id="LK032827">
    <property type="protein sequence ID" value="CDY49360.1"/>
    <property type="molecule type" value="Genomic_DNA"/>
</dbReference>